<evidence type="ECO:0000313" key="2">
    <source>
        <dbReference type="Proteomes" id="UP001178507"/>
    </source>
</evidence>
<keyword evidence="2" id="KW-1185">Reference proteome</keyword>
<gene>
    <name evidence="1" type="ORF">EVOR1521_LOCUS31893</name>
</gene>
<dbReference type="EMBL" id="CAUJNA010003866">
    <property type="protein sequence ID" value="CAJ1411283.1"/>
    <property type="molecule type" value="Genomic_DNA"/>
</dbReference>
<organism evidence="1 2">
    <name type="scientific">Effrenium voratum</name>
    <dbReference type="NCBI Taxonomy" id="2562239"/>
    <lineage>
        <taxon>Eukaryota</taxon>
        <taxon>Sar</taxon>
        <taxon>Alveolata</taxon>
        <taxon>Dinophyceae</taxon>
        <taxon>Suessiales</taxon>
        <taxon>Symbiodiniaceae</taxon>
        <taxon>Effrenium</taxon>
    </lineage>
</organism>
<dbReference type="InterPro" id="IPR012337">
    <property type="entry name" value="RNaseH-like_sf"/>
</dbReference>
<dbReference type="SUPFAM" id="SSF53098">
    <property type="entry name" value="Ribonuclease H-like"/>
    <property type="match status" value="1"/>
</dbReference>
<accession>A0AA36JTS3</accession>
<comment type="caution">
    <text evidence="1">The sequence shown here is derived from an EMBL/GenBank/DDBJ whole genome shotgun (WGS) entry which is preliminary data.</text>
</comment>
<dbReference type="GO" id="GO:0003676">
    <property type="term" value="F:nucleic acid binding"/>
    <property type="evidence" value="ECO:0007669"/>
    <property type="project" value="InterPro"/>
</dbReference>
<dbReference type="InterPro" id="IPR036397">
    <property type="entry name" value="RNaseH_sf"/>
</dbReference>
<dbReference type="Gene3D" id="3.30.420.10">
    <property type="entry name" value="Ribonuclease H-like superfamily/Ribonuclease H"/>
    <property type="match status" value="1"/>
</dbReference>
<dbReference type="Proteomes" id="UP001178507">
    <property type="component" value="Unassembled WGS sequence"/>
</dbReference>
<feature type="non-terminal residue" evidence="1">
    <location>
        <position position="1"/>
    </location>
</feature>
<reference evidence="1" key="1">
    <citation type="submission" date="2023-08" db="EMBL/GenBank/DDBJ databases">
        <authorList>
            <person name="Chen Y."/>
            <person name="Shah S."/>
            <person name="Dougan E. K."/>
            <person name="Thang M."/>
            <person name="Chan C."/>
        </authorList>
    </citation>
    <scope>NUCLEOTIDE SEQUENCE</scope>
</reference>
<protein>
    <submittedName>
        <fullName evidence="1">Uncharacterized protein</fullName>
    </submittedName>
</protein>
<name>A0AA36JTS3_9DINO</name>
<dbReference type="AlphaFoldDB" id="A0AA36JTS3"/>
<evidence type="ECO:0000313" key="1">
    <source>
        <dbReference type="EMBL" id="CAJ1411283.1"/>
    </source>
</evidence>
<proteinExistence type="predicted"/>
<sequence>MRGSCHEIFEVWSWNFDAEFGQLLAALGNDEAVLALDTEFPGFLREEKQSAKATARYAALRQNCDNLR</sequence>